<evidence type="ECO:0000256" key="1">
    <source>
        <dbReference type="ARBA" id="ARBA00022723"/>
    </source>
</evidence>
<dbReference type="InterPro" id="IPR017907">
    <property type="entry name" value="Znf_RING_CS"/>
</dbReference>
<dbReference type="Pfam" id="PF16685">
    <property type="entry name" value="zf-RING_10"/>
    <property type="match status" value="1"/>
</dbReference>
<evidence type="ECO:0000313" key="11">
    <source>
        <dbReference type="Proteomes" id="UP000002320"/>
    </source>
</evidence>
<reference evidence="9" key="1">
    <citation type="submission" date="2007-03" db="EMBL/GenBank/DDBJ databases">
        <title>Annotation of Culex pipiens quinquefasciatus.</title>
        <authorList>
            <consortium name="The Broad Institute Genome Sequencing Platform"/>
            <person name="Atkinson P.W."/>
            <person name="Hemingway J."/>
            <person name="Christensen B.M."/>
            <person name="Higgs S."/>
            <person name="Kodira C."/>
            <person name="Hannick L."/>
            <person name="Megy K."/>
            <person name="O'Leary S."/>
            <person name="Pearson M."/>
            <person name="Haas B.J."/>
            <person name="Mauceli E."/>
            <person name="Wortman J.R."/>
            <person name="Lee N.H."/>
            <person name="Guigo R."/>
            <person name="Stanke M."/>
            <person name="Alvarado L."/>
            <person name="Amedeo P."/>
            <person name="Antoine C.H."/>
            <person name="Arensburger P."/>
            <person name="Bidwell S.L."/>
            <person name="Crawford M."/>
            <person name="Camaro F."/>
            <person name="Devon K."/>
            <person name="Engels R."/>
            <person name="Hammond M."/>
            <person name="Howarth C."/>
            <person name="Koehrsen M."/>
            <person name="Lawson D."/>
            <person name="Montgomery P."/>
            <person name="Nene V."/>
            <person name="Nusbaum C."/>
            <person name="Puiu D."/>
            <person name="Romero-Severson J."/>
            <person name="Severson D.W."/>
            <person name="Shumway M."/>
            <person name="Sisk P."/>
            <person name="Stolte C."/>
            <person name="Zeng Q."/>
            <person name="Eisenstadt E."/>
            <person name="Fraser-Liggett C."/>
            <person name="Strausberg R."/>
            <person name="Galagan J."/>
            <person name="Birren B."/>
            <person name="Collins F.H."/>
        </authorList>
    </citation>
    <scope>NUCLEOTIDE SEQUENCE [LARGE SCALE GENOMIC DNA]</scope>
    <source>
        <strain evidence="9">JHB</strain>
    </source>
</reference>
<feature type="compositionally biased region" description="Basic and acidic residues" evidence="6">
    <location>
        <begin position="276"/>
        <end position="286"/>
    </location>
</feature>
<dbReference type="EMBL" id="DS232202">
    <property type="protein sequence ID" value="EDS37329.1"/>
    <property type="molecule type" value="Genomic_DNA"/>
</dbReference>
<keyword evidence="5" id="KW-0539">Nucleus</keyword>
<dbReference type="PANTHER" id="PTHR16048">
    <property type="entry name" value="MSL2-RELATED"/>
    <property type="match status" value="1"/>
</dbReference>
<protein>
    <submittedName>
        <fullName evidence="9 10">Uncharacterized protein</fullName>
    </submittedName>
</protein>
<dbReference type="InterPro" id="IPR033467">
    <property type="entry name" value="Tesmin/TSO1-like_CXC"/>
</dbReference>
<gene>
    <name evidence="10" type="primary">6045246</name>
    <name evidence="9" type="ORF">CpipJ_CPIJ012569</name>
</gene>
<keyword evidence="5" id="KW-0158">Chromosome</keyword>
<dbReference type="CDD" id="cd13122">
    <property type="entry name" value="MSL2_CXC"/>
    <property type="match status" value="1"/>
</dbReference>
<dbReference type="InterPro" id="IPR001841">
    <property type="entry name" value="Znf_RING"/>
</dbReference>
<keyword evidence="3" id="KW-0862">Zinc</keyword>
<name>B0WZ15_CULQU</name>
<dbReference type="Gene3D" id="3.30.40.10">
    <property type="entry name" value="Zinc/RING finger domain, C3HC4 (zinc finger)"/>
    <property type="match status" value="1"/>
</dbReference>
<feature type="domain" description="CXC MSL2-type" evidence="8">
    <location>
        <begin position="365"/>
        <end position="416"/>
    </location>
</feature>
<dbReference type="eggNOG" id="ENOG502QPJR">
    <property type="taxonomic scope" value="Eukaryota"/>
</dbReference>
<evidence type="ECO:0000313" key="10">
    <source>
        <dbReference type="EnsemblMetazoa" id="CPIJ012569-PA"/>
    </source>
</evidence>
<dbReference type="InterPro" id="IPR032043">
    <property type="entry name" value="Msl2_Znf-RING"/>
</dbReference>
<dbReference type="GO" id="GO:0016567">
    <property type="term" value="P:protein ubiquitination"/>
    <property type="evidence" value="ECO:0007669"/>
    <property type="project" value="TreeGrafter"/>
</dbReference>
<reference evidence="10" key="2">
    <citation type="submission" date="2021-02" db="UniProtKB">
        <authorList>
            <consortium name="EnsemblMetazoa"/>
        </authorList>
    </citation>
    <scope>IDENTIFICATION</scope>
    <source>
        <strain evidence="10">JHB</strain>
    </source>
</reference>
<keyword evidence="2 4" id="KW-0863">Zinc-finger</keyword>
<organism>
    <name type="scientific">Culex quinquefasciatus</name>
    <name type="common">Southern house mosquito</name>
    <name type="synonym">Culex pungens</name>
    <dbReference type="NCBI Taxonomy" id="7176"/>
    <lineage>
        <taxon>Eukaryota</taxon>
        <taxon>Metazoa</taxon>
        <taxon>Ecdysozoa</taxon>
        <taxon>Arthropoda</taxon>
        <taxon>Hexapoda</taxon>
        <taxon>Insecta</taxon>
        <taxon>Pterygota</taxon>
        <taxon>Neoptera</taxon>
        <taxon>Endopterygota</taxon>
        <taxon>Diptera</taxon>
        <taxon>Nematocera</taxon>
        <taxon>Culicoidea</taxon>
        <taxon>Culicidae</taxon>
        <taxon>Culicinae</taxon>
        <taxon>Culicini</taxon>
        <taxon>Culex</taxon>
        <taxon>Culex</taxon>
    </lineage>
</organism>
<evidence type="ECO:0000256" key="5">
    <source>
        <dbReference type="PROSITE-ProRule" id="PRU01396"/>
    </source>
</evidence>
<evidence type="ECO:0000256" key="3">
    <source>
        <dbReference type="ARBA" id="ARBA00022833"/>
    </source>
</evidence>
<evidence type="ECO:0000256" key="4">
    <source>
        <dbReference type="PROSITE-ProRule" id="PRU00175"/>
    </source>
</evidence>
<dbReference type="OMA" id="QEGMAIN"/>
<dbReference type="PANTHER" id="PTHR16048:SF3">
    <property type="entry name" value="E3 UBIQUITIN-PROTEIN LIGASE MSL2"/>
    <property type="match status" value="1"/>
</dbReference>
<dbReference type="Proteomes" id="UP000002320">
    <property type="component" value="Unassembled WGS sequence"/>
</dbReference>
<dbReference type="VEuPathDB" id="VectorBase:CPIJ012569"/>
<evidence type="ECO:0000259" key="8">
    <source>
        <dbReference type="PROSITE" id="PS52051"/>
    </source>
</evidence>
<comment type="similarity">
    <text evidence="5">Belongs to the MSL2 family.</text>
</comment>
<feature type="region of interest" description="Disordered" evidence="6">
    <location>
        <begin position="17"/>
        <end position="36"/>
    </location>
</feature>
<dbReference type="SUPFAM" id="SSF57850">
    <property type="entry name" value="RING/U-box"/>
    <property type="match status" value="1"/>
</dbReference>
<feature type="region of interest" description="Disordered" evidence="6">
    <location>
        <begin position="265"/>
        <end position="295"/>
    </location>
</feature>
<dbReference type="SMART" id="SM01114">
    <property type="entry name" value="CXC"/>
    <property type="match status" value="1"/>
</dbReference>
<keyword evidence="1" id="KW-0479">Metal-binding</keyword>
<dbReference type="HOGENOM" id="CLU_044266_0_0_1"/>
<dbReference type="PROSITE" id="PS00518">
    <property type="entry name" value="ZF_RING_1"/>
    <property type="match status" value="1"/>
</dbReference>
<proteinExistence type="inferred from homology"/>
<evidence type="ECO:0000256" key="6">
    <source>
        <dbReference type="SAM" id="MobiDB-lite"/>
    </source>
</evidence>
<dbReference type="STRING" id="7176.B0WZ15"/>
<dbReference type="PROSITE" id="PS52051">
    <property type="entry name" value="CXC_MSL2"/>
    <property type="match status" value="1"/>
</dbReference>
<dbReference type="Pfam" id="PF16682">
    <property type="entry name" value="MSL2-CXC"/>
    <property type="match status" value="1"/>
</dbReference>
<evidence type="ECO:0000313" key="9">
    <source>
        <dbReference type="EMBL" id="EDS37329.1"/>
    </source>
</evidence>
<accession>B0WZ15</accession>
<dbReference type="InterPro" id="IPR037922">
    <property type="entry name" value="MSL2"/>
</dbReference>
<dbReference type="VEuPathDB" id="VectorBase:CQUJHB011800"/>
<feature type="domain" description="RING-type" evidence="7">
    <location>
        <begin position="57"/>
        <end position="98"/>
    </location>
</feature>
<dbReference type="OrthoDB" id="6412801at2759"/>
<evidence type="ECO:0000256" key="2">
    <source>
        <dbReference type="ARBA" id="ARBA00022771"/>
    </source>
</evidence>
<feature type="compositionally biased region" description="Low complexity" evidence="6">
    <location>
        <begin position="224"/>
        <end position="242"/>
    </location>
</feature>
<dbReference type="GO" id="GO:0072487">
    <property type="term" value="C:MSL complex"/>
    <property type="evidence" value="ECO:0007669"/>
    <property type="project" value="UniProtKB-UniRule"/>
</dbReference>
<dbReference type="EnsemblMetazoa" id="CPIJ012569-RA">
    <property type="protein sequence ID" value="CPIJ012569-PA"/>
    <property type="gene ID" value="CPIJ012569"/>
</dbReference>
<feature type="region of interest" description="Disordered" evidence="6">
    <location>
        <begin position="224"/>
        <end position="248"/>
    </location>
</feature>
<dbReference type="InterPro" id="IPR032049">
    <property type="entry name" value="Msl2-CXC"/>
</dbReference>
<dbReference type="KEGG" id="cqu:CpipJ_CPIJ012569"/>
<dbReference type="InterPro" id="IPR013083">
    <property type="entry name" value="Znf_RING/FYVE/PHD"/>
</dbReference>
<evidence type="ECO:0000259" key="7">
    <source>
        <dbReference type="PROSITE" id="PS50089"/>
    </source>
</evidence>
<keyword evidence="11" id="KW-1185">Reference proteome</keyword>
<dbReference type="InParanoid" id="B0WZ15"/>
<dbReference type="GO" id="GO:0008270">
    <property type="term" value="F:zinc ion binding"/>
    <property type="evidence" value="ECO:0007669"/>
    <property type="project" value="UniProtKB-KW"/>
</dbReference>
<dbReference type="GO" id="GO:0061630">
    <property type="term" value="F:ubiquitin protein ligase activity"/>
    <property type="evidence" value="ECO:0007669"/>
    <property type="project" value="InterPro"/>
</dbReference>
<dbReference type="AlphaFoldDB" id="B0WZ15"/>
<sequence>MNPVSLYITTSRLVFQSGGGGGPGGTDSGGTNGAGPGSSTFTDLNRLLPYLRKSLSCAVCCRLLLEPHTPAELNCQHHVCRGCVGERKKLKPSCASCKDYNRYVENTQLRMLLQCYKSICEYIKTKPFFAEIRRQASALNGISMTVAGGAGSNVDQAATPAAVPQTITVPSNLWELIEEGARFQDNYRCSSGLTKSAYSILPCIYPAPTVSSSVVAPQQQPQQIVVQTQSRHHQQQQQQQQQKEIKFRSAPIKTVSNGSRCTSLLYAGNGNKSRSAKTDPPPRRPAEAGQTLAENSSTVVSAAASSSVVGFKMPTAQTTTATLAAAAAASSGMTTLAGQSASGSAAAAAAAAAANNSKQSAKQLLKRRGCRCGNATATPGKLTCCGQRCPCYVDSKSCVDCKCRGCRNPHRADGMKLIFNICYRH</sequence>
<dbReference type="PROSITE" id="PS50089">
    <property type="entry name" value="ZF_RING_2"/>
    <property type="match status" value="1"/>
</dbReference>